<feature type="domain" description="Fatty acid desaturase" evidence="2">
    <location>
        <begin position="46"/>
        <end position="292"/>
    </location>
</feature>
<keyword evidence="4" id="KW-1185">Reference proteome</keyword>
<dbReference type="InterPro" id="IPR005804">
    <property type="entry name" value="FA_desaturase_dom"/>
</dbReference>
<feature type="transmembrane region" description="Helical" evidence="1">
    <location>
        <begin position="137"/>
        <end position="158"/>
    </location>
</feature>
<dbReference type="GO" id="GO:0006629">
    <property type="term" value="P:lipid metabolic process"/>
    <property type="evidence" value="ECO:0007669"/>
    <property type="project" value="InterPro"/>
</dbReference>
<dbReference type="RefSeq" id="WP_068616466.1">
    <property type="nucleotide sequence ID" value="NZ_CP016268.1"/>
</dbReference>
<dbReference type="AlphaFoldDB" id="A0A193LH64"/>
<feature type="transmembrane region" description="Helical" evidence="1">
    <location>
        <begin position="190"/>
        <end position="207"/>
    </location>
</feature>
<feature type="transmembrane region" description="Helical" evidence="1">
    <location>
        <begin position="44"/>
        <end position="63"/>
    </location>
</feature>
<dbReference type="OrthoDB" id="634389at2"/>
<feature type="transmembrane region" description="Helical" evidence="1">
    <location>
        <begin position="75"/>
        <end position="96"/>
    </location>
</feature>
<reference evidence="3 4" key="1">
    <citation type="submission" date="2016-06" db="EMBL/GenBank/DDBJ databases">
        <title>Complete genome sequence of a deep-branching marine Gamma Proteobacterium Woeseia oceani type strain XK5.</title>
        <authorList>
            <person name="Mu D."/>
            <person name="Du Z."/>
        </authorList>
    </citation>
    <scope>NUCLEOTIDE SEQUENCE [LARGE SCALE GENOMIC DNA]</scope>
    <source>
        <strain evidence="3 4">XK5</strain>
    </source>
</reference>
<keyword evidence="1" id="KW-1133">Transmembrane helix</keyword>
<accession>A0A193LH64</accession>
<evidence type="ECO:0000313" key="3">
    <source>
        <dbReference type="EMBL" id="ANO51801.1"/>
    </source>
</evidence>
<dbReference type="STRING" id="1548547.BA177_11840"/>
<dbReference type="KEGG" id="woc:BA177_11840"/>
<dbReference type="Proteomes" id="UP000092695">
    <property type="component" value="Chromosome"/>
</dbReference>
<keyword evidence="1" id="KW-0812">Transmembrane</keyword>
<name>A0A193LH64_9GAMM</name>
<evidence type="ECO:0000259" key="2">
    <source>
        <dbReference type="Pfam" id="PF00487"/>
    </source>
</evidence>
<gene>
    <name evidence="3" type="ORF">BA177_11840</name>
</gene>
<feature type="transmembrane region" description="Helical" evidence="1">
    <location>
        <begin position="21"/>
        <end position="38"/>
    </location>
</feature>
<dbReference type="EMBL" id="CP016268">
    <property type="protein sequence ID" value="ANO51801.1"/>
    <property type="molecule type" value="Genomic_DNA"/>
</dbReference>
<proteinExistence type="predicted"/>
<organism evidence="3 4">
    <name type="scientific">Woeseia oceani</name>
    <dbReference type="NCBI Taxonomy" id="1548547"/>
    <lineage>
        <taxon>Bacteria</taxon>
        <taxon>Pseudomonadati</taxon>
        <taxon>Pseudomonadota</taxon>
        <taxon>Gammaproteobacteria</taxon>
        <taxon>Woeseiales</taxon>
        <taxon>Woeseiaceae</taxon>
        <taxon>Woeseia</taxon>
    </lineage>
</organism>
<evidence type="ECO:0000313" key="4">
    <source>
        <dbReference type="Proteomes" id="UP000092695"/>
    </source>
</evidence>
<sequence>MSARNYANTLREPEGLRYNGLALLYAGLGWALGLMGILQDSLAINALATLLLAHAMIIAAYLVHECAHNLVFRSIRHNAALGRALTWLCGAAYGTYEDIRYKHFRHHVDNDDVVWFDYEWFFREHPLTLRVTRILEWFYVPAHDLIMHGIMIFTSFLIPERRAQRKYNVTVIVIRAGLFLALLIAAPKAAFLYVLAYLIMMTVLRFMDSLQHDYPYSLTLFTKGRPPRKGDVEWEQEHTYSNPHSLRFQRLNWLTLNFGFHNAHHADMNLPWYRLPAKHREMYGDPADAVIPLSAQLRVFHRQRVRRIMDNHEEDAPSGREWLRAAQRAEVYGGNAASFLTSF</sequence>
<keyword evidence="1" id="KW-0472">Membrane</keyword>
<protein>
    <recommendedName>
        <fullName evidence="2">Fatty acid desaturase domain-containing protein</fullName>
    </recommendedName>
</protein>
<evidence type="ECO:0000256" key="1">
    <source>
        <dbReference type="SAM" id="Phobius"/>
    </source>
</evidence>
<dbReference type="Pfam" id="PF00487">
    <property type="entry name" value="FA_desaturase"/>
    <property type="match status" value="1"/>
</dbReference>